<evidence type="ECO:0000256" key="12">
    <source>
        <dbReference type="RuleBase" id="RU361172"/>
    </source>
</evidence>
<evidence type="ECO:0000256" key="7">
    <source>
        <dbReference type="ARBA" id="ARBA00023239"/>
    </source>
</evidence>
<feature type="domain" description="Adenylosuccinate lyase C-terminal" evidence="13">
    <location>
        <begin position="352"/>
        <end position="432"/>
    </location>
</feature>
<comment type="catalytic activity">
    <reaction evidence="10">
        <text>N(6)-(1,2-dicarboxyethyl)-AMP = fumarate + AMP</text>
        <dbReference type="Rhea" id="RHEA:16853"/>
        <dbReference type="ChEBI" id="CHEBI:29806"/>
        <dbReference type="ChEBI" id="CHEBI:57567"/>
        <dbReference type="ChEBI" id="CHEBI:456215"/>
        <dbReference type="EC" id="4.3.2.2"/>
    </reaction>
    <physiologicalReaction direction="left-to-right" evidence="10">
        <dbReference type="Rhea" id="RHEA:16854"/>
    </physiologicalReaction>
</comment>
<dbReference type="InterPro" id="IPR024083">
    <property type="entry name" value="Fumarase/histidase_N"/>
</dbReference>
<evidence type="ECO:0000256" key="11">
    <source>
        <dbReference type="NCBIfam" id="TIGR00928"/>
    </source>
</evidence>
<dbReference type="InterPro" id="IPR004769">
    <property type="entry name" value="Pur_lyase"/>
</dbReference>
<evidence type="ECO:0000256" key="3">
    <source>
        <dbReference type="ARBA" id="ARBA00008273"/>
    </source>
</evidence>
<dbReference type="InterPro" id="IPR022761">
    <property type="entry name" value="Fumarate_lyase_N"/>
</dbReference>
<comment type="caution">
    <text evidence="14">The sequence shown here is derived from an EMBL/GenBank/DDBJ whole genome shotgun (WGS) entry which is preliminary data.</text>
</comment>
<evidence type="ECO:0000313" key="14">
    <source>
        <dbReference type="EMBL" id="GGA24301.1"/>
    </source>
</evidence>
<dbReference type="SMART" id="SM00998">
    <property type="entry name" value="ADSL_C"/>
    <property type="match status" value="1"/>
</dbReference>
<dbReference type="Pfam" id="PF10397">
    <property type="entry name" value="ADSL_C"/>
    <property type="match status" value="1"/>
</dbReference>
<dbReference type="GO" id="GO:0044208">
    <property type="term" value="P:'de novo' AMP biosynthetic process"/>
    <property type="evidence" value="ECO:0007669"/>
    <property type="project" value="TreeGrafter"/>
</dbReference>
<dbReference type="NCBIfam" id="TIGR00928">
    <property type="entry name" value="purB"/>
    <property type="match status" value="1"/>
</dbReference>
<dbReference type="EMBL" id="BMKA01000003">
    <property type="protein sequence ID" value="GGA24301.1"/>
    <property type="molecule type" value="Genomic_DNA"/>
</dbReference>
<dbReference type="FunFam" id="1.10.40.30:FF:000007">
    <property type="entry name" value="Adenylosuccinate lyase"/>
    <property type="match status" value="1"/>
</dbReference>
<dbReference type="InterPro" id="IPR020557">
    <property type="entry name" value="Fumarate_lyase_CS"/>
</dbReference>
<comment type="similarity">
    <text evidence="3 12">Belongs to the lyase 1 family. Adenylosuccinate lyase subfamily.</text>
</comment>
<keyword evidence="15" id="KW-1185">Reference proteome</keyword>
<evidence type="ECO:0000256" key="2">
    <source>
        <dbReference type="ARBA" id="ARBA00004734"/>
    </source>
</evidence>
<dbReference type="InterPro" id="IPR000362">
    <property type="entry name" value="Fumarate_lyase_fam"/>
</dbReference>
<dbReference type="Gene3D" id="1.10.275.10">
    <property type="entry name" value="Fumarase/aspartase (N-terminal domain)"/>
    <property type="match status" value="1"/>
</dbReference>
<evidence type="ECO:0000313" key="15">
    <source>
        <dbReference type="Proteomes" id="UP000628017"/>
    </source>
</evidence>
<evidence type="ECO:0000256" key="8">
    <source>
        <dbReference type="ARBA" id="ARBA00024477"/>
    </source>
</evidence>
<dbReference type="FunFam" id="1.20.200.10:FF:000008">
    <property type="entry name" value="Adenylosuccinate lyase"/>
    <property type="match status" value="1"/>
</dbReference>
<reference evidence="14" key="2">
    <citation type="submission" date="2020-09" db="EMBL/GenBank/DDBJ databases">
        <authorList>
            <person name="Sun Q."/>
            <person name="Zhou Y."/>
        </authorList>
    </citation>
    <scope>NUCLEOTIDE SEQUENCE</scope>
    <source>
        <strain evidence="14">CGMCC 1.15880</strain>
    </source>
</reference>
<dbReference type="Proteomes" id="UP000628017">
    <property type="component" value="Unassembled WGS sequence"/>
</dbReference>
<dbReference type="GO" id="GO:0070626">
    <property type="term" value="F:(S)-2-(5-amino-1-(5-phospho-D-ribosyl)imidazole-4-carboxamido) succinate lyase (fumarate-forming) activity"/>
    <property type="evidence" value="ECO:0007669"/>
    <property type="project" value="TreeGrafter"/>
</dbReference>
<proteinExistence type="inferred from homology"/>
<dbReference type="PANTHER" id="PTHR43172">
    <property type="entry name" value="ADENYLOSUCCINATE LYASE"/>
    <property type="match status" value="1"/>
</dbReference>
<dbReference type="Gene3D" id="1.10.40.30">
    <property type="entry name" value="Fumarase/aspartase (C-terminal domain)"/>
    <property type="match status" value="1"/>
</dbReference>
<protein>
    <recommendedName>
        <fullName evidence="5 11">Adenylosuccinate lyase</fullName>
        <shortName evidence="12">ASL</shortName>
        <ecNumber evidence="4 11">4.3.2.2</ecNumber>
    </recommendedName>
    <alternativeName>
        <fullName evidence="9 12">Adenylosuccinase</fullName>
    </alternativeName>
</protein>
<dbReference type="PROSITE" id="PS00163">
    <property type="entry name" value="FUMARATE_LYASES"/>
    <property type="match status" value="1"/>
</dbReference>
<keyword evidence="7 12" id="KW-0456">Lyase</keyword>
<dbReference type="CDD" id="cd01360">
    <property type="entry name" value="Adenylsuccinate_lyase_1"/>
    <property type="match status" value="1"/>
</dbReference>
<dbReference type="EC" id="4.3.2.2" evidence="4 11"/>
<reference evidence="14" key="1">
    <citation type="journal article" date="2014" name="Int. J. Syst. Evol. Microbiol.">
        <title>Complete genome sequence of Corynebacterium casei LMG S-19264T (=DSM 44701T), isolated from a smear-ripened cheese.</title>
        <authorList>
            <consortium name="US DOE Joint Genome Institute (JGI-PGF)"/>
            <person name="Walter F."/>
            <person name="Albersmeier A."/>
            <person name="Kalinowski J."/>
            <person name="Ruckert C."/>
        </authorList>
    </citation>
    <scope>NUCLEOTIDE SEQUENCE</scope>
    <source>
        <strain evidence="14">CGMCC 1.15880</strain>
    </source>
</reference>
<dbReference type="InterPro" id="IPR008948">
    <property type="entry name" value="L-Aspartase-like"/>
</dbReference>
<name>A0A916VRH2_9RHOB</name>
<dbReference type="GO" id="GO:0005829">
    <property type="term" value="C:cytosol"/>
    <property type="evidence" value="ECO:0007669"/>
    <property type="project" value="TreeGrafter"/>
</dbReference>
<dbReference type="PANTHER" id="PTHR43172:SF1">
    <property type="entry name" value="ADENYLOSUCCINATE LYASE"/>
    <property type="match status" value="1"/>
</dbReference>
<dbReference type="Pfam" id="PF00206">
    <property type="entry name" value="Lyase_1"/>
    <property type="match status" value="1"/>
</dbReference>
<evidence type="ECO:0000256" key="9">
    <source>
        <dbReference type="ARBA" id="ARBA00030717"/>
    </source>
</evidence>
<dbReference type="AlphaFoldDB" id="A0A916VRH2"/>
<comment type="pathway">
    <text evidence="2 12">Purine metabolism; AMP biosynthesis via de novo pathway; AMP from IMP: step 2/2.</text>
</comment>
<dbReference type="Gene3D" id="1.20.200.10">
    <property type="entry name" value="Fumarase/aspartase (Central domain)"/>
    <property type="match status" value="1"/>
</dbReference>
<evidence type="ECO:0000256" key="4">
    <source>
        <dbReference type="ARBA" id="ARBA00012339"/>
    </source>
</evidence>
<dbReference type="PRINTS" id="PR00145">
    <property type="entry name" value="ARGSUCLYASE"/>
</dbReference>
<sequence length="434" mass="48333">MIPRYSRPEMVAIWSPETKFKIWYEIEAHACDAMANIGVIPRENAEAVWKAKDVEFDVARIDEIEAVTKHDVIAFLTHLAEHVGSDEARFVHQGMTSSDVLDTCFNVQLVRASDILIADVEALLAALKRRAMEHKDTVRVGRSHGIHAEPTTMGLTFARFYAEMDRNLTRLKTAREEIGTGAISGAVGTFANVDPAVEEHVCEQLGLKPEPISTQVIPRDRHAAFFAALGLVASSIENIATEVRHMQRTEVLEGAEFFSAGQKGSSAMPHKKNPILTENLTGLARTVRMAVIPAMENVTLWHERDISHSSVERAIGPDATITLDFALNRLTGVIDKMLIYPDNMLANMNKFSGLVMSQRVLLALTQAGVSREDSYKLVQRNAMKVWENGADFKTELLGDDEVLAALSPEQIEEKFDLGYHTKHVDTIFKRVFKD</sequence>
<accession>A0A916VRH2</accession>
<dbReference type="GO" id="GO:0004018">
    <property type="term" value="F:N6-(1,2-dicarboxyethyl)AMP AMP-lyase (fumarate-forming) activity"/>
    <property type="evidence" value="ECO:0007669"/>
    <property type="project" value="UniProtKB-UniRule"/>
</dbReference>
<dbReference type="InterPro" id="IPR019468">
    <property type="entry name" value="AdenyloSucc_lyase_C"/>
</dbReference>
<organism evidence="14 15">
    <name type="scientific">Neptunicoccus cionae</name>
    <dbReference type="NCBI Taxonomy" id="2035344"/>
    <lineage>
        <taxon>Bacteria</taxon>
        <taxon>Pseudomonadati</taxon>
        <taxon>Pseudomonadota</taxon>
        <taxon>Alphaproteobacteria</taxon>
        <taxon>Rhodobacterales</taxon>
        <taxon>Paracoccaceae</taxon>
        <taxon>Neptunicoccus</taxon>
    </lineage>
</organism>
<comment type="pathway">
    <text evidence="1 12">Purine metabolism; IMP biosynthesis via de novo pathway; 5-amino-1-(5-phospho-D-ribosyl)imidazole-4-carboxamide from 5-amino-1-(5-phospho-D-ribosyl)imidazole-4-carboxylate: step 2/2.</text>
</comment>
<evidence type="ECO:0000256" key="10">
    <source>
        <dbReference type="ARBA" id="ARBA00049115"/>
    </source>
</evidence>
<dbReference type="PRINTS" id="PR00149">
    <property type="entry name" value="FUMRATELYASE"/>
</dbReference>
<comment type="catalytic activity">
    <reaction evidence="8">
        <text>(2S)-2-[5-amino-1-(5-phospho-beta-D-ribosyl)imidazole-4-carboxamido]succinate = 5-amino-1-(5-phospho-beta-D-ribosyl)imidazole-4-carboxamide + fumarate</text>
        <dbReference type="Rhea" id="RHEA:23920"/>
        <dbReference type="ChEBI" id="CHEBI:29806"/>
        <dbReference type="ChEBI" id="CHEBI:58443"/>
        <dbReference type="ChEBI" id="CHEBI:58475"/>
        <dbReference type="EC" id="4.3.2.2"/>
    </reaction>
    <physiologicalReaction direction="left-to-right" evidence="8">
        <dbReference type="Rhea" id="RHEA:23921"/>
    </physiologicalReaction>
</comment>
<evidence type="ECO:0000259" key="13">
    <source>
        <dbReference type="SMART" id="SM00998"/>
    </source>
</evidence>
<evidence type="ECO:0000256" key="1">
    <source>
        <dbReference type="ARBA" id="ARBA00004706"/>
    </source>
</evidence>
<keyword evidence="6 12" id="KW-0658">Purine biosynthesis</keyword>
<evidence type="ECO:0000256" key="6">
    <source>
        <dbReference type="ARBA" id="ARBA00022755"/>
    </source>
</evidence>
<evidence type="ECO:0000256" key="5">
    <source>
        <dbReference type="ARBA" id="ARBA00017058"/>
    </source>
</evidence>
<dbReference type="RefSeq" id="WP_188676159.1">
    <property type="nucleotide sequence ID" value="NZ_BMKA01000003.1"/>
</dbReference>
<dbReference type="SUPFAM" id="SSF48557">
    <property type="entry name" value="L-aspartase-like"/>
    <property type="match status" value="1"/>
</dbReference>
<gene>
    <name evidence="14" type="primary">purB</name>
    <name evidence="14" type="ORF">GCM10011498_26640</name>
</gene>